<dbReference type="AlphaFoldDB" id="A0A433QH95"/>
<evidence type="ECO:0000256" key="1">
    <source>
        <dbReference type="SAM" id="Phobius"/>
    </source>
</evidence>
<evidence type="ECO:0000313" key="2">
    <source>
        <dbReference type="EMBL" id="RUS29177.1"/>
    </source>
</evidence>
<reference evidence="2 3" key="1">
    <citation type="journal article" date="2018" name="New Phytol.">
        <title>Phylogenomics of Endogonaceae and evolution of mycorrhizas within Mucoromycota.</title>
        <authorList>
            <person name="Chang Y."/>
            <person name="Desiro A."/>
            <person name="Na H."/>
            <person name="Sandor L."/>
            <person name="Lipzen A."/>
            <person name="Clum A."/>
            <person name="Barry K."/>
            <person name="Grigoriev I.V."/>
            <person name="Martin F.M."/>
            <person name="Stajich J.E."/>
            <person name="Smith M.E."/>
            <person name="Bonito G."/>
            <person name="Spatafora J.W."/>
        </authorList>
    </citation>
    <scope>NUCLEOTIDE SEQUENCE [LARGE SCALE GENOMIC DNA]</scope>
    <source>
        <strain evidence="2 3">AD002</strain>
    </source>
</reference>
<keyword evidence="1" id="KW-1133">Transmembrane helix</keyword>
<keyword evidence="1" id="KW-0812">Transmembrane</keyword>
<keyword evidence="3" id="KW-1185">Reference proteome</keyword>
<dbReference type="Proteomes" id="UP000274822">
    <property type="component" value="Unassembled WGS sequence"/>
</dbReference>
<protein>
    <submittedName>
        <fullName evidence="2">Uncharacterized protein</fullName>
    </submittedName>
</protein>
<organism evidence="2 3">
    <name type="scientific">Jimgerdemannia flammicorona</name>
    <dbReference type="NCBI Taxonomy" id="994334"/>
    <lineage>
        <taxon>Eukaryota</taxon>
        <taxon>Fungi</taxon>
        <taxon>Fungi incertae sedis</taxon>
        <taxon>Mucoromycota</taxon>
        <taxon>Mucoromycotina</taxon>
        <taxon>Endogonomycetes</taxon>
        <taxon>Endogonales</taxon>
        <taxon>Endogonaceae</taxon>
        <taxon>Jimgerdemannia</taxon>
    </lineage>
</organism>
<evidence type="ECO:0000313" key="3">
    <source>
        <dbReference type="Proteomes" id="UP000274822"/>
    </source>
</evidence>
<gene>
    <name evidence="2" type="ORF">BC938DRAFT_480960</name>
</gene>
<sequence length="122" mass="13956">MIQWLAWRIENIVLLVWSIASFVLHVLVSAECRNNTWHAAGFGPPKFLWSKDSIFNRLLPRQCLVPRTIEVVLDRLRKTRVELASIAIMDFNTIASWRQNKGCVGCGYFGVMGSNATNRYSN</sequence>
<name>A0A433QH95_9FUNG</name>
<dbReference type="EMBL" id="RBNJ01005510">
    <property type="protein sequence ID" value="RUS29177.1"/>
    <property type="molecule type" value="Genomic_DNA"/>
</dbReference>
<keyword evidence="1" id="KW-0472">Membrane</keyword>
<accession>A0A433QH95</accession>
<proteinExistence type="predicted"/>
<feature type="transmembrane region" description="Helical" evidence="1">
    <location>
        <begin position="12"/>
        <end position="30"/>
    </location>
</feature>
<comment type="caution">
    <text evidence="2">The sequence shown here is derived from an EMBL/GenBank/DDBJ whole genome shotgun (WGS) entry which is preliminary data.</text>
</comment>